<dbReference type="SMART" id="SM00292">
    <property type="entry name" value="BRCT"/>
    <property type="match status" value="1"/>
</dbReference>
<dbReference type="InterPro" id="IPR031669">
    <property type="entry name" value="Fn3_2"/>
</dbReference>
<dbReference type="InterPro" id="IPR003961">
    <property type="entry name" value="FN3_dom"/>
</dbReference>
<feature type="domain" description="Fibronectin type-III" evidence="2">
    <location>
        <begin position="76"/>
        <end position="168"/>
    </location>
</feature>
<dbReference type="Gene3D" id="2.60.40.10">
    <property type="entry name" value="Immunoglobulins"/>
    <property type="match status" value="1"/>
</dbReference>
<dbReference type="Pfam" id="PF16893">
    <property type="entry name" value="fn3_2"/>
    <property type="match status" value="1"/>
</dbReference>
<dbReference type="GO" id="GO:0006893">
    <property type="term" value="P:Golgi to plasma membrane transport"/>
    <property type="evidence" value="ECO:0007669"/>
    <property type="project" value="TreeGrafter"/>
</dbReference>
<gene>
    <name evidence="3" type="ORF">O0I10_002838</name>
</gene>
<proteinExistence type="predicted"/>
<dbReference type="Gene3D" id="6.20.120.50">
    <property type="match status" value="1"/>
</dbReference>
<dbReference type="SUPFAM" id="SSF52113">
    <property type="entry name" value="BRCT domain"/>
    <property type="match status" value="1"/>
</dbReference>
<dbReference type="Proteomes" id="UP001234581">
    <property type="component" value="Unassembled WGS sequence"/>
</dbReference>
<feature type="domain" description="BRCT" evidence="1">
    <location>
        <begin position="163"/>
        <end position="254"/>
    </location>
</feature>
<dbReference type="SMART" id="SM00060">
    <property type="entry name" value="FN3"/>
    <property type="match status" value="1"/>
</dbReference>
<dbReference type="PROSITE" id="PS50172">
    <property type="entry name" value="BRCT"/>
    <property type="match status" value="1"/>
</dbReference>
<dbReference type="InterPro" id="IPR001357">
    <property type="entry name" value="BRCT_dom"/>
</dbReference>
<dbReference type="GO" id="GO:0005802">
    <property type="term" value="C:trans-Golgi network"/>
    <property type="evidence" value="ECO:0007669"/>
    <property type="project" value="TreeGrafter"/>
</dbReference>
<evidence type="ECO:0000259" key="1">
    <source>
        <dbReference type="PROSITE" id="PS50172"/>
    </source>
</evidence>
<organism evidence="3 4">
    <name type="scientific">Lichtheimia ornata</name>
    <dbReference type="NCBI Taxonomy" id="688661"/>
    <lineage>
        <taxon>Eukaryota</taxon>
        <taxon>Fungi</taxon>
        <taxon>Fungi incertae sedis</taxon>
        <taxon>Mucoromycota</taxon>
        <taxon>Mucoromycotina</taxon>
        <taxon>Mucoromycetes</taxon>
        <taxon>Mucorales</taxon>
        <taxon>Lichtheimiaceae</taxon>
        <taxon>Lichtheimia</taxon>
    </lineage>
</organism>
<evidence type="ECO:0008006" key="5">
    <source>
        <dbReference type="Google" id="ProtNLM"/>
    </source>
</evidence>
<dbReference type="PANTHER" id="PTHR47351:SF1">
    <property type="entry name" value="CHITIN BIOSYNTHESIS PROTEIN CHS5"/>
    <property type="match status" value="1"/>
</dbReference>
<dbReference type="Pfam" id="PF12738">
    <property type="entry name" value="PTCB-BRCT"/>
    <property type="match status" value="1"/>
</dbReference>
<dbReference type="GeneID" id="83210252"/>
<dbReference type="InterPro" id="IPR036116">
    <property type="entry name" value="FN3_sf"/>
</dbReference>
<dbReference type="CDD" id="cd00063">
    <property type="entry name" value="FN3"/>
    <property type="match status" value="1"/>
</dbReference>
<name>A0AAD7V9V0_9FUNG</name>
<keyword evidence="4" id="KW-1185">Reference proteome</keyword>
<dbReference type="GO" id="GO:0046983">
    <property type="term" value="F:protein dimerization activity"/>
    <property type="evidence" value="ECO:0007669"/>
    <property type="project" value="InterPro"/>
</dbReference>
<comment type="caution">
    <text evidence="3">The sequence shown here is derived from an EMBL/GenBank/DDBJ whole genome shotgun (WGS) entry which is preliminary data.</text>
</comment>
<dbReference type="AlphaFoldDB" id="A0AAD7V9V0"/>
<dbReference type="PANTHER" id="PTHR47351">
    <property type="entry name" value="CHITIN BIOSYNTHESIS PROTEIN CHS5"/>
    <property type="match status" value="1"/>
</dbReference>
<dbReference type="InterPro" id="IPR013783">
    <property type="entry name" value="Ig-like_fold"/>
</dbReference>
<dbReference type="InterPro" id="IPR031673">
    <property type="entry name" value="Chs5_N"/>
</dbReference>
<reference evidence="3 4" key="1">
    <citation type="submission" date="2023-03" db="EMBL/GenBank/DDBJ databases">
        <title>Genome sequence of Lichtheimia ornata CBS 291.66.</title>
        <authorList>
            <person name="Mohabir J.T."/>
            <person name="Shea T.P."/>
            <person name="Kurbessoian T."/>
            <person name="Berby B."/>
            <person name="Fontaine J."/>
            <person name="Livny J."/>
            <person name="Gnirke A."/>
            <person name="Stajich J.E."/>
            <person name="Cuomo C.A."/>
        </authorList>
    </citation>
    <scope>NUCLEOTIDE SEQUENCE [LARGE SCALE GENOMIC DNA]</scope>
    <source>
        <strain evidence="3">CBS 291.66</strain>
    </source>
</reference>
<dbReference type="RefSeq" id="XP_058346483.1">
    <property type="nucleotide sequence ID" value="XM_058482916.1"/>
</dbReference>
<dbReference type="InterPro" id="IPR036420">
    <property type="entry name" value="BRCT_dom_sf"/>
</dbReference>
<dbReference type="GO" id="GO:0000747">
    <property type="term" value="P:conjugation with cellular fusion"/>
    <property type="evidence" value="ECO:0007669"/>
    <property type="project" value="TreeGrafter"/>
</dbReference>
<evidence type="ECO:0000313" key="3">
    <source>
        <dbReference type="EMBL" id="KAJ8661570.1"/>
    </source>
</evidence>
<sequence length="266" mass="29898">MTSVQFTVGRLDAGMAILLTDDHHLIEFPSLLLPNGVTSGSIVNITVNRNSDEEEKKMHEFWDLQDTILKKYGQVEPGNPVLRVRNITQTSLTLEWDPLELHTAELRALEIYKNDTKLAHHVPTDTHTMKLSGLDVDHEYEFHLVMKTTAGKYESNRVTVRTHKMEDLSGIVVVFGEFNEPEPAVVSEMKQLLDKVGATWQEDITSDTTHLIAEVPRGPKYDKALTSSIPAVKPDWLVQCEKNQKIQPALPYYIVNVPTSSSSGNP</sequence>
<dbReference type="Pfam" id="PF16892">
    <property type="entry name" value="CHS5_N"/>
    <property type="match status" value="1"/>
</dbReference>
<dbReference type="GO" id="GO:0034044">
    <property type="term" value="C:exomer complex"/>
    <property type="evidence" value="ECO:0007669"/>
    <property type="project" value="TreeGrafter"/>
</dbReference>
<protein>
    <recommendedName>
        <fullName evidence="5">Chitin biosynthesis protein</fullName>
    </recommendedName>
</protein>
<evidence type="ECO:0000313" key="4">
    <source>
        <dbReference type="Proteomes" id="UP001234581"/>
    </source>
</evidence>
<accession>A0AAD7V9V0</accession>
<dbReference type="InterPro" id="IPR052827">
    <property type="entry name" value="CHS_Export/Cell_Fusion_Reg"/>
</dbReference>
<dbReference type="CDD" id="cd13945">
    <property type="entry name" value="Chs5_N"/>
    <property type="match status" value="1"/>
</dbReference>
<dbReference type="EMBL" id="JARTCD010000008">
    <property type="protein sequence ID" value="KAJ8661570.1"/>
    <property type="molecule type" value="Genomic_DNA"/>
</dbReference>
<dbReference type="PROSITE" id="PS50853">
    <property type="entry name" value="FN3"/>
    <property type="match status" value="1"/>
</dbReference>
<dbReference type="Gene3D" id="3.40.50.10190">
    <property type="entry name" value="BRCT domain"/>
    <property type="match status" value="1"/>
</dbReference>
<evidence type="ECO:0000259" key="2">
    <source>
        <dbReference type="PROSITE" id="PS50853"/>
    </source>
</evidence>
<dbReference type="SUPFAM" id="SSF49265">
    <property type="entry name" value="Fibronectin type III"/>
    <property type="match status" value="1"/>
</dbReference>